<dbReference type="GO" id="GO:0005634">
    <property type="term" value="C:nucleus"/>
    <property type="evidence" value="ECO:0007669"/>
    <property type="project" value="TreeGrafter"/>
</dbReference>
<keyword evidence="3" id="KW-0067">ATP-binding</keyword>
<dbReference type="GO" id="GO:0005524">
    <property type="term" value="F:ATP binding"/>
    <property type="evidence" value="ECO:0007669"/>
    <property type="project" value="UniProtKB-KW"/>
</dbReference>
<proteinExistence type="predicted"/>
<dbReference type="Pfam" id="PF00271">
    <property type="entry name" value="Helicase_C"/>
    <property type="match status" value="1"/>
</dbReference>
<reference evidence="6" key="1">
    <citation type="submission" date="2023-06" db="EMBL/GenBank/DDBJ databases">
        <authorList>
            <person name="Noh H."/>
        </authorList>
    </citation>
    <scope>NUCLEOTIDE SEQUENCE</scope>
    <source>
        <strain evidence="6">DUCC20226</strain>
    </source>
</reference>
<dbReference type="Proteomes" id="UP001265746">
    <property type="component" value="Unassembled WGS sequence"/>
</dbReference>
<feature type="domain" description="Helicase ATP-binding" evidence="4">
    <location>
        <begin position="278"/>
        <end position="444"/>
    </location>
</feature>
<dbReference type="AlphaFoldDB" id="A0AAD9S9C7"/>
<dbReference type="InterPro" id="IPR038718">
    <property type="entry name" value="SNF2-like_sf"/>
</dbReference>
<dbReference type="EMBL" id="JAUJFL010000005">
    <property type="protein sequence ID" value="KAK2602831.1"/>
    <property type="molecule type" value="Genomic_DNA"/>
</dbReference>
<keyword evidence="7" id="KW-1185">Reference proteome</keyword>
<dbReference type="InterPro" id="IPR027417">
    <property type="entry name" value="P-loop_NTPase"/>
</dbReference>
<protein>
    <submittedName>
        <fullName evidence="6">Uncharacterized protein</fullName>
    </submittedName>
</protein>
<evidence type="ECO:0000259" key="4">
    <source>
        <dbReference type="PROSITE" id="PS51192"/>
    </source>
</evidence>
<dbReference type="InterPro" id="IPR001650">
    <property type="entry name" value="Helicase_C-like"/>
</dbReference>
<evidence type="ECO:0000313" key="7">
    <source>
        <dbReference type="Proteomes" id="UP001265746"/>
    </source>
</evidence>
<dbReference type="InterPro" id="IPR050628">
    <property type="entry name" value="SNF2_RAD54_helicase_TF"/>
</dbReference>
<dbReference type="PROSITE" id="PS51194">
    <property type="entry name" value="HELICASE_CTER"/>
    <property type="match status" value="1"/>
</dbReference>
<dbReference type="PANTHER" id="PTHR45626">
    <property type="entry name" value="TRANSCRIPTION TERMINATION FACTOR 2-RELATED"/>
    <property type="match status" value="1"/>
</dbReference>
<dbReference type="SMART" id="SM00490">
    <property type="entry name" value="HELICc"/>
    <property type="match status" value="1"/>
</dbReference>
<dbReference type="GO" id="GO:0006281">
    <property type="term" value="P:DNA repair"/>
    <property type="evidence" value="ECO:0007669"/>
    <property type="project" value="TreeGrafter"/>
</dbReference>
<dbReference type="GO" id="GO:0008094">
    <property type="term" value="F:ATP-dependent activity, acting on DNA"/>
    <property type="evidence" value="ECO:0007669"/>
    <property type="project" value="TreeGrafter"/>
</dbReference>
<dbReference type="GO" id="GO:0016787">
    <property type="term" value="F:hydrolase activity"/>
    <property type="evidence" value="ECO:0007669"/>
    <property type="project" value="UniProtKB-KW"/>
</dbReference>
<dbReference type="CDD" id="cd18793">
    <property type="entry name" value="SF2_C_SNF"/>
    <property type="match status" value="1"/>
</dbReference>
<organism evidence="6 7">
    <name type="scientific">Phomopsis amygdali</name>
    <name type="common">Fusicoccum amygdali</name>
    <dbReference type="NCBI Taxonomy" id="1214568"/>
    <lineage>
        <taxon>Eukaryota</taxon>
        <taxon>Fungi</taxon>
        <taxon>Dikarya</taxon>
        <taxon>Ascomycota</taxon>
        <taxon>Pezizomycotina</taxon>
        <taxon>Sordariomycetes</taxon>
        <taxon>Sordariomycetidae</taxon>
        <taxon>Diaporthales</taxon>
        <taxon>Diaporthaceae</taxon>
        <taxon>Diaporthe</taxon>
    </lineage>
</organism>
<dbReference type="Gene3D" id="3.40.50.300">
    <property type="entry name" value="P-loop containing nucleotide triphosphate hydrolases"/>
    <property type="match status" value="1"/>
</dbReference>
<dbReference type="Gene3D" id="3.40.50.10810">
    <property type="entry name" value="Tandem AAA-ATPase domain"/>
    <property type="match status" value="1"/>
</dbReference>
<evidence type="ECO:0000256" key="1">
    <source>
        <dbReference type="ARBA" id="ARBA00022741"/>
    </source>
</evidence>
<evidence type="ECO:0000313" key="6">
    <source>
        <dbReference type="EMBL" id="KAK2602831.1"/>
    </source>
</evidence>
<evidence type="ECO:0000256" key="3">
    <source>
        <dbReference type="ARBA" id="ARBA00022840"/>
    </source>
</evidence>
<name>A0AAD9S9C7_PHOAM</name>
<dbReference type="InterPro" id="IPR000330">
    <property type="entry name" value="SNF2_N"/>
</dbReference>
<sequence>MDNCVDSSHQNIDMEVPRAKRRKLERVDCSVQASTARRCDTEMNPVRDPLPDSTALVTHKHDMCFEMVKIEVKSLRFDALGADGEDFVKVSLNFESDQLVARNVATQAYGGLFGRQHRSTLVLRELYEQHKATFRAWLIRSEDSTENSRVYELFIVVYGVYNQRDAVGDSLDCAELFLQDPPDQVRADRSALYFNPHHLYNPALRSGMKPLLEPAVVIPAEITKKQKILCDADPLKQRVQEVIDSACGPQFFAGNQQSPRIRTMLKQHENTVTGYMQIDFPCLCHGGILADDMGLGKTLTAISLIAASKDWTESLADYPSAPRTTLIVTSLSCTSHVHSGQLLYYKYYGASKGDVSSLTNYDVVLTTYDKVSNEPRDTIAGLGIGSMEWLRVILDEAHVIRNRSTKRFRAICSLKAHFRWCLTGTPTFNRVEDLGSLMAFLRVHPFDTSSTFNSRIATLVSKGTASGLEELRKLVRATSLRRNKDSIREELRLPGRRIVQEAVQLTREEQRDYDLLKSRYASILHEMMGPISTASIMQTIARLRQFCDHRLDLLPKKVHQLFDYSTTANNFSWSLFDALEASAACQHPVTEDSQNQGCLDCGHYLCPKCQKKASEQETMTDAVCKICDRDAAKSGSNSPCPKSNCTAATTDYVPSSKVQALLRNLMSECRSVSKHPIKSVVFSCWTKMLDLIRRALVTQGLDFVRIDGSKTETARREAISRFRGDQNCGILLAIIGSAGVGLDLTVASRVHIIEPQWTQTAENQAIDRVHRLGQKEEVIATRYVVKDSIEEVRYGTPYLDIEILKLFQYVLTVQDRKSTVMRQAFETDGVENVMSARERLLQVRDQASFWLLIIDCYKYLD</sequence>
<comment type="caution">
    <text evidence="6">The sequence shown here is derived from an EMBL/GenBank/DDBJ whole genome shotgun (WGS) entry which is preliminary data.</text>
</comment>
<dbReference type="PROSITE" id="PS51192">
    <property type="entry name" value="HELICASE_ATP_BIND_1"/>
    <property type="match status" value="1"/>
</dbReference>
<dbReference type="PANTHER" id="PTHR45626:SF52">
    <property type="entry name" value="SINGLE-STRANDED DNA-DEPENDENT ATPASE (EUROFUNG)"/>
    <property type="match status" value="1"/>
</dbReference>
<feature type="domain" description="Helicase C-terminal" evidence="5">
    <location>
        <begin position="657"/>
        <end position="819"/>
    </location>
</feature>
<dbReference type="InterPro" id="IPR049730">
    <property type="entry name" value="SNF2/RAD54-like_C"/>
</dbReference>
<dbReference type="CDD" id="cd18008">
    <property type="entry name" value="DEXDc_SHPRH-like"/>
    <property type="match status" value="1"/>
</dbReference>
<evidence type="ECO:0000259" key="5">
    <source>
        <dbReference type="PROSITE" id="PS51194"/>
    </source>
</evidence>
<accession>A0AAD9S9C7</accession>
<evidence type="ECO:0000256" key="2">
    <source>
        <dbReference type="ARBA" id="ARBA00022801"/>
    </source>
</evidence>
<dbReference type="SMART" id="SM00487">
    <property type="entry name" value="DEXDc"/>
    <property type="match status" value="1"/>
</dbReference>
<dbReference type="SUPFAM" id="SSF52540">
    <property type="entry name" value="P-loop containing nucleoside triphosphate hydrolases"/>
    <property type="match status" value="2"/>
</dbReference>
<keyword evidence="1" id="KW-0547">Nucleotide-binding</keyword>
<dbReference type="InterPro" id="IPR014001">
    <property type="entry name" value="Helicase_ATP-bd"/>
</dbReference>
<gene>
    <name evidence="6" type="ORF">N8I77_009336</name>
</gene>
<dbReference type="Pfam" id="PF00176">
    <property type="entry name" value="SNF2-rel_dom"/>
    <property type="match status" value="1"/>
</dbReference>
<keyword evidence="2" id="KW-0378">Hydrolase</keyword>